<proteinExistence type="predicted"/>
<evidence type="ECO:0000313" key="1">
    <source>
        <dbReference type="EMBL" id="GIM72248.1"/>
    </source>
</evidence>
<dbReference type="AlphaFoldDB" id="A0A919SJS5"/>
<dbReference type="RefSeq" id="WP_212990967.1">
    <property type="nucleotide sequence ID" value="NZ_BAABEA010000037.1"/>
</dbReference>
<evidence type="ECO:0000313" key="2">
    <source>
        <dbReference type="Proteomes" id="UP000681340"/>
    </source>
</evidence>
<sequence>MLSLAVARRAAERPLIVRGRSASIEVPPGASPEDIAKLVELARDLDEPVLELP</sequence>
<keyword evidence="2" id="KW-1185">Reference proteome</keyword>
<accession>A0A919SJS5</accession>
<dbReference type="EMBL" id="BOQL01000040">
    <property type="protein sequence ID" value="GIM72248.1"/>
    <property type="molecule type" value="Genomic_DNA"/>
</dbReference>
<gene>
    <name evidence="1" type="ORF">Aau02nite_50070</name>
</gene>
<protein>
    <submittedName>
        <fullName evidence="1">Uncharacterized protein</fullName>
    </submittedName>
</protein>
<organism evidence="1 2">
    <name type="scientific">Actinoplanes auranticolor</name>
    <dbReference type="NCBI Taxonomy" id="47988"/>
    <lineage>
        <taxon>Bacteria</taxon>
        <taxon>Bacillati</taxon>
        <taxon>Actinomycetota</taxon>
        <taxon>Actinomycetes</taxon>
        <taxon>Micromonosporales</taxon>
        <taxon>Micromonosporaceae</taxon>
        <taxon>Actinoplanes</taxon>
    </lineage>
</organism>
<comment type="caution">
    <text evidence="1">The sequence shown here is derived from an EMBL/GenBank/DDBJ whole genome shotgun (WGS) entry which is preliminary data.</text>
</comment>
<dbReference type="Proteomes" id="UP000681340">
    <property type="component" value="Unassembled WGS sequence"/>
</dbReference>
<reference evidence="1" key="1">
    <citation type="submission" date="2021-03" db="EMBL/GenBank/DDBJ databases">
        <title>Whole genome shotgun sequence of Actinoplanes auranticolor NBRC 12245.</title>
        <authorList>
            <person name="Komaki H."/>
            <person name="Tamura T."/>
        </authorList>
    </citation>
    <scope>NUCLEOTIDE SEQUENCE</scope>
    <source>
        <strain evidence="1">NBRC 12245</strain>
    </source>
</reference>
<name>A0A919SJS5_9ACTN</name>